<dbReference type="AlphaFoldDB" id="A0A4R7ZF22"/>
<name>A0A4R7ZF22_9FIRM</name>
<gene>
    <name evidence="1" type="ORF">EDD63_1267</name>
</gene>
<protein>
    <submittedName>
        <fullName evidence="1">Uncharacterized protein</fullName>
    </submittedName>
</protein>
<dbReference type="Proteomes" id="UP000294743">
    <property type="component" value="Unassembled WGS sequence"/>
</dbReference>
<accession>A0A4R7ZF22</accession>
<evidence type="ECO:0000313" key="1">
    <source>
        <dbReference type="EMBL" id="TDW16243.1"/>
    </source>
</evidence>
<keyword evidence="2" id="KW-1185">Reference proteome</keyword>
<sequence>MSDVTGVTSTQGVEVSIGEESYEIAMEFSNLVARLASAQNDFNKSAAFMSASEGSIIGKQLAESIMTKMSGLFGPNKQAIPSNSPIRPVGDGEVMYEGKASEEIANATATLSTHIDNLMNFYSMCSEYINQAWEAMVEKDKELADKISFNYIVEHKEEYRKILEDDYGIDADALQKVSLEKDSNQGGTTA</sequence>
<comment type="caution">
    <text evidence="1">The sequence shown here is derived from an EMBL/GenBank/DDBJ whole genome shotgun (WGS) entry which is preliminary data.</text>
</comment>
<evidence type="ECO:0000313" key="2">
    <source>
        <dbReference type="Proteomes" id="UP000294743"/>
    </source>
</evidence>
<organism evidence="1 2">
    <name type="scientific">Breznakia blatticola</name>
    <dbReference type="NCBI Taxonomy" id="1754012"/>
    <lineage>
        <taxon>Bacteria</taxon>
        <taxon>Bacillati</taxon>
        <taxon>Bacillota</taxon>
        <taxon>Erysipelotrichia</taxon>
        <taxon>Erysipelotrichales</taxon>
        <taxon>Erysipelotrichaceae</taxon>
        <taxon>Breznakia</taxon>
    </lineage>
</organism>
<dbReference type="RefSeq" id="WP_134170034.1">
    <property type="nucleotide sequence ID" value="NZ_SODD01000026.1"/>
</dbReference>
<proteinExistence type="predicted"/>
<dbReference type="EMBL" id="SODD01000026">
    <property type="protein sequence ID" value="TDW16243.1"/>
    <property type="molecule type" value="Genomic_DNA"/>
</dbReference>
<reference evidence="1 2" key="1">
    <citation type="submission" date="2019-03" db="EMBL/GenBank/DDBJ databases">
        <title>Genomic Encyclopedia of Type Strains, Phase IV (KMG-IV): sequencing the most valuable type-strain genomes for metagenomic binning, comparative biology and taxonomic classification.</title>
        <authorList>
            <person name="Goeker M."/>
        </authorList>
    </citation>
    <scope>NUCLEOTIDE SEQUENCE [LARGE SCALE GENOMIC DNA]</scope>
    <source>
        <strain evidence="1 2">DSM 28867</strain>
    </source>
</reference>